<evidence type="ECO:0000313" key="3">
    <source>
        <dbReference type="Proteomes" id="UP000314294"/>
    </source>
</evidence>
<gene>
    <name evidence="2" type="ORF">EYF80_002074</name>
</gene>
<accession>A0A4Z2JCK5</accession>
<protein>
    <submittedName>
        <fullName evidence="2">Uncharacterized protein</fullName>
    </submittedName>
</protein>
<feature type="region of interest" description="Disordered" evidence="1">
    <location>
        <begin position="43"/>
        <end position="126"/>
    </location>
</feature>
<feature type="compositionally biased region" description="Low complexity" evidence="1">
    <location>
        <begin position="105"/>
        <end position="118"/>
    </location>
</feature>
<evidence type="ECO:0000313" key="2">
    <source>
        <dbReference type="EMBL" id="TNN87727.1"/>
    </source>
</evidence>
<dbReference type="EMBL" id="SRLO01000009">
    <property type="protein sequence ID" value="TNN87727.1"/>
    <property type="molecule type" value="Genomic_DNA"/>
</dbReference>
<proteinExistence type="predicted"/>
<reference evidence="2 3" key="1">
    <citation type="submission" date="2019-03" db="EMBL/GenBank/DDBJ databases">
        <title>First draft genome of Liparis tanakae, snailfish: a comprehensive survey of snailfish specific genes.</title>
        <authorList>
            <person name="Kim W."/>
            <person name="Song I."/>
            <person name="Jeong J.-H."/>
            <person name="Kim D."/>
            <person name="Kim S."/>
            <person name="Ryu S."/>
            <person name="Song J.Y."/>
            <person name="Lee S.K."/>
        </authorList>
    </citation>
    <scope>NUCLEOTIDE SEQUENCE [LARGE SCALE GENOMIC DNA]</scope>
    <source>
        <tissue evidence="2">Muscle</tissue>
    </source>
</reference>
<comment type="caution">
    <text evidence="2">The sequence shown here is derived from an EMBL/GenBank/DDBJ whole genome shotgun (WGS) entry which is preliminary data.</text>
</comment>
<name>A0A4Z2JCK5_9TELE</name>
<keyword evidence="3" id="KW-1185">Reference proteome</keyword>
<evidence type="ECO:0000256" key="1">
    <source>
        <dbReference type="SAM" id="MobiDB-lite"/>
    </source>
</evidence>
<dbReference type="Proteomes" id="UP000314294">
    <property type="component" value="Unassembled WGS sequence"/>
</dbReference>
<sequence>MRDRHKKGGKTQELKDFNLITWHGQRSGPKGLLTLARTAHCGQSALSKSRPGKGGSVTPGKSRGAESTEFMGPGSELQDKEMRLRLGPGTRTNERGLGSSRIGEEGSSLSWSGEAGSGDPRGVKRGEQVNSKVGADLSAAVRVQHKHRCSGSCPQRSDREYKLLVLVDTQEALVSVQLFHSLEAESGIVVG</sequence>
<dbReference type="AlphaFoldDB" id="A0A4Z2JCK5"/>
<organism evidence="2 3">
    <name type="scientific">Liparis tanakae</name>
    <name type="common">Tanaka's snailfish</name>
    <dbReference type="NCBI Taxonomy" id="230148"/>
    <lineage>
        <taxon>Eukaryota</taxon>
        <taxon>Metazoa</taxon>
        <taxon>Chordata</taxon>
        <taxon>Craniata</taxon>
        <taxon>Vertebrata</taxon>
        <taxon>Euteleostomi</taxon>
        <taxon>Actinopterygii</taxon>
        <taxon>Neopterygii</taxon>
        <taxon>Teleostei</taxon>
        <taxon>Neoteleostei</taxon>
        <taxon>Acanthomorphata</taxon>
        <taxon>Eupercaria</taxon>
        <taxon>Perciformes</taxon>
        <taxon>Cottioidei</taxon>
        <taxon>Cottales</taxon>
        <taxon>Liparidae</taxon>
        <taxon>Liparis</taxon>
    </lineage>
</organism>